<protein>
    <recommendedName>
        <fullName evidence="6">Multidrug resistance protein MdtA-like barrel-sandwich hybrid domain-containing protein</fullName>
    </recommendedName>
</protein>
<gene>
    <name evidence="7" type="ORF">BD94_1208</name>
</gene>
<dbReference type="AlphaFoldDB" id="A0A077EEF1"/>
<sequence length="385" mass="42183">MLELLVAIYAGICWLLIKKLKLIPWTFTTQVVVYSLPIFGSIALILSLNYYCPITSDVKVGNRSVDITTQILGKVKKVYVSTNQEVKKGDTLFVLDKEPFIQEIKSLEAKLSNTKATVNSYNADIQASLKNITGLQSQLELANKRVTQYQELVAAGAANKFDLEQAITNARDLQSRISAAQSQQQSLETKYNASYNGENSSVSEIQAKLDQAKWNLSQTVVLAPTDGIIPNVQLNEGAIMAPFKSAFVLIQKQQSVIGFFAQNELETVKKGDEVELALKTEPGKVVKARLEYVIDATSQGIMNNAGGMLGGNGSTAGLPDTARVLPETDGKLIAKFVLEDSQKQLTVGARGTAVIYSDHIKPLHLIRKVMVRVNSKINFLIPKLH</sequence>
<dbReference type="HOGENOM" id="CLU_018816_15_3_10"/>
<keyword evidence="3" id="KW-1133">Transmembrane helix</keyword>
<dbReference type="eggNOG" id="COG1566">
    <property type="taxonomic scope" value="Bacteria"/>
</dbReference>
<dbReference type="Gene3D" id="2.40.30.170">
    <property type="match status" value="1"/>
</dbReference>
<keyword evidence="2" id="KW-0812">Transmembrane</keyword>
<evidence type="ECO:0000256" key="3">
    <source>
        <dbReference type="ARBA" id="ARBA00022989"/>
    </source>
</evidence>
<dbReference type="Pfam" id="PF25917">
    <property type="entry name" value="BSH_RND"/>
    <property type="match status" value="1"/>
</dbReference>
<proteinExistence type="predicted"/>
<dbReference type="PANTHER" id="PTHR30386">
    <property type="entry name" value="MEMBRANE FUSION SUBUNIT OF EMRAB-TOLC MULTIDRUG EFFLUX PUMP"/>
    <property type="match status" value="1"/>
</dbReference>
<keyword evidence="4" id="KW-0472">Membrane</keyword>
<evidence type="ECO:0000313" key="7">
    <source>
        <dbReference type="EMBL" id="AIL44983.1"/>
    </source>
</evidence>
<dbReference type="Gene3D" id="2.40.50.100">
    <property type="match status" value="1"/>
</dbReference>
<dbReference type="RefSeq" id="WP_024565145.1">
    <property type="nucleotide sequence ID" value="NZ_CP007547.1"/>
</dbReference>
<evidence type="ECO:0000259" key="6">
    <source>
        <dbReference type="Pfam" id="PF25917"/>
    </source>
</evidence>
<dbReference type="GO" id="GO:0016020">
    <property type="term" value="C:membrane"/>
    <property type="evidence" value="ECO:0007669"/>
    <property type="project" value="UniProtKB-SubCell"/>
</dbReference>
<reference evidence="7 8" key="1">
    <citation type="journal article" date="2013" name="Lancet">
        <title>First case of E anophelis outbreak in an intensive-care unit.</title>
        <authorList>
            <person name="Teo J."/>
            <person name="Tan S.Y."/>
            <person name="Tay M."/>
            <person name="Ding Y."/>
            <person name="Kjelleberg S."/>
            <person name="Givskov M."/>
            <person name="Lin R.T."/>
            <person name="Yang L."/>
        </authorList>
    </citation>
    <scope>NUCLEOTIDE SEQUENCE [LARGE SCALE GENOMIC DNA]</scope>
    <source>
        <strain evidence="7 8">NUHP1</strain>
    </source>
</reference>
<dbReference type="SUPFAM" id="SSF111369">
    <property type="entry name" value="HlyD-like secretion proteins"/>
    <property type="match status" value="2"/>
</dbReference>
<dbReference type="Gene3D" id="1.10.287.470">
    <property type="entry name" value="Helix hairpin bin"/>
    <property type="match status" value="1"/>
</dbReference>
<feature type="domain" description="Multidrug resistance protein MdtA-like barrel-sandwich hybrid" evidence="6">
    <location>
        <begin position="63"/>
        <end position="245"/>
    </location>
</feature>
<name>A0A077EEF1_9FLAO</name>
<dbReference type="KEGG" id="eao:BD94_1208"/>
<keyword evidence="5" id="KW-0175">Coiled coil</keyword>
<evidence type="ECO:0000256" key="1">
    <source>
        <dbReference type="ARBA" id="ARBA00004167"/>
    </source>
</evidence>
<evidence type="ECO:0000256" key="5">
    <source>
        <dbReference type="SAM" id="Coils"/>
    </source>
</evidence>
<comment type="subcellular location">
    <subcellularLocation>
        <location evidence="1">Membrane</location>
        <topology evidence="1">Single-pass membrane protein</topology>
    </subcellularLocation>
</comment>
<dbReference type="EMBL" id="CP007547">
    <property type="protein sequence ID" value="AIL44983.1"/>
    <property type="molecule type" value="Genomic_DNA"/>
</dbReference>
<feature type="coiled-coil region" evidence="5">
    <location>
        <begin position="104"/>
        <end position="190"/>
    </location>
</feature>
<accession>A0A077EEF1</accession>
<evidence type="ECO:0000313" key="8">
    <source>
        <dbReference type="Proteomes" id="UP000028933"/>
    </source>
</evidence>
<dbReference type="InterPro" id="IPR050739">
    <property type="entry name" value="MFP"/>
</dbReference>
<organism evidence="7 8">
    <name type="scientific">Elizabethkingia anophelis NUHP1</name>
    <dbReference type="NCBI Taxonomy" id="1338011"/>
    <lineage>
        <taxon>Bacteria</taxon>
        <taxon>Pseudomonadati</taxon>
        <taxon>Bacteroidota</taxon>
        <taxon>Flavobacteriia</taxon>
        <taxon>Flavobacteriales</taxon>
        <taxon>Weeksellaceae</taxon>
        <taxon>Elizabethkingia</taxon>
    </lineage>
</organism>
<dbReference type="STRING" id="1338011.BD94_1208"/>
<evidence type="ECO:0000256" key="4">
    <source>
        <dbReference type="ARBA" id="ARBA00023136"/>
    </source>
</evidence>
<dbReference type="Proteomes" id="UP000028933">
    <property type="component" value="Chromosome"/>
</dbReference>
<dbReference type="PANTHER" id="PTHR30386:SF26">
    <property type="entry name" value="TRANSPORT PROTEIN COMB"/>
    <property type="match status" value="1"/>
</dbReference>
<evidence type="ECO:0000256" key="2">
    <source>
        <dbReference type="ARBA" id="ARBA00022692"/>
    </source>
</evidence>
<dbReference type="InterPro" id="IPR058625">
    <property type="entry name" value="MdtA-like_BSH"/>
</dbReference>